<evidence type="ECO:0000256" key="3">
    <source>
        <dbReference type="ARBA" id="ARBA00022553"/>
    </source>
</evidence>
<keyword evidence="3" id="KW-0597">Phosphoprotein</keyword>
<evidence type="ECO:0000256" key="4">
    <source>
        <dbReference type="ARBA" id="ARBA00022679"/>
    </source>
</evidence>
<feature type="domain" description="Histidine kinase" evidence="11">
    <location>
        <begin position="402"/>
        <end position="617"/>
    </location>
</feature>
<dbReference type="Pfam" id="PF12974">
    <property type="entry name" value="Phosphonate-bd"/>
    <property type="match status" value="1"/>
</dbReference>
<evidence type="ECO:0000259" key="11">
    <source>
        <dbReference type="PROSITE" id="PS50109"/>
    </source>
</evidence>
<dbReference type="GO" id="GO:0000155">
    <property type="term" value="F:phosphorelay sensor kinase activity"/>
    <property type="evidence" value="ECO:0007669"/>
    <property type="project" value="InterPro"/>
</dbReference>
<sequence>MRSSTPSKPFMPTRPTPAPSALPAGRRVRLAGILLSGLMALLGPVTATAAHAPDSDGGHASVNAGDVTVGILAPRGEAHTLAQWQTTLDALDDAIPRITLTARAMTLDGIAAAVAQGEVDFVLTNPGQFVLLGTPYALSWLATLRSNPANSARAALGSVLWVRAESPYRRAEQLTGQRIVAVHERAFGGYLLMRPELQAAGVDSDEIAVDFLGYPVDALIYQLRDGQAEAAIMPVCMLERMVSEGLVRRDDFRALATDDPLGGCVSSTPAYPDWTFAALPHVSEALTGDMARRLLAMDGEDTARWGAPVSAARVATLFDDLALHPLGEPLSTRLMDALQRYWHYSVAALVLLAMALMYHAWLQRKARRHGRALEATQLALRERERELADAQSLNVSGELATTLAHELNQPLAAIRHYAEGSVLRLQREAPDSPLLEPLSRIGHEANRGAGIIDQARQWIRRDAPAPERLPLHGLLDHVRALAQPRLKRLNVALDRSIQPDDLAVLGNRLAMEQVLGNLIGNSLDAFEAADRCGWIHIDARRAADPGQVTLTIRDNAGGFSPERLARPFMPLDTTRAQGMGLGLVITRRLLQRQGGDISVGNHARGGAEITVRIPSAEASQ</sequence>
<keyword evidence="10" id="KW-0472">Membrane</keyword>
<dbReference type="EC" id="2.7.13.3" evidence="2"/>
<evidence type="ECO:0000313" key="13">
    <source>
        <dbReference type="Proteomes" id="UP000316688"/>
    </source>
</evidence>
<comment type="catalytic activity">
    <reaction evidence="1">
        <text>ATP + protein L-histidine = ADP + protein N-phospho-L-histidine.</text>
        <dbReference type="EC" id="2.7.13.3"/>
    </reaction>
</comment>
<dbReference type="Pfam" id="PF00512">
    <property type="entry name" value="HisKA"/>
    <property type="match status" value="1"/>
</dbReference>
<accession>A0A557RHN9</accession>
<gene>
    <name evidence="12" type="ORF">FPL11_08475</name>
</gene>
<keyword evidence="13" id="KW-1185">Reference proteome</keyword>
<proteinExistence type="predicted"/>
<dbReference type="PRINTS" id="PR00344">
    <property type="entry name" value="BCTRLSENSOR"/>
</dbReference>
<feature type="transmembrane region" description="Helical" evidence="10">
    <location>
        <begin position="341"/>
        <end position="361"/>
    </location>
</feature>
<reference evidence="12 13" key="1">
    <citation type="submission" date="2019-07" db="EMBL/GenBank/DDBJ databases">
        <title>Reclasification of Spiribacter aquaticus.</title>
        <authorList>
            <person name="Leon M.J."/>
            <person name="Sanchez-Porro C."/>
            <person name="Ventosa A."/>
        </authorList>
    </citation>
    <scope>NUCLEOTIDE SEQUENCE [LARGE SCALE GENOMIC DNA]</scope>
    <source>
        <strain evidence="12 13">SP30</strain>
    </source>
</reference>
<dbReference type="EMBL" id="VMKP01000003">
    <property type="protein sequence ID" value="TVO64673.1"/>
    <property type="molecule type" value="Genomic_DNA"/>
</dbReference>
<evidence type="ECO:0000256" key="5">
    <source>
        <dbReference type="ARBA" id="ARBA00022741"/>
    </source>
</evidence>
<dbReference type="Gene3D" id="1.10.287.130">
    <property type="match status" value="1"/>
</dbReference>
<evidence type="ECO:0000313" key="12">
    <source>
        <dbReference type="EMBL" id="TVO64673.1"/>
    </source>
</evidence>
<dbReference type="SUPFAM" id="SSF53850">
    <property type="entry name" value="Periplasmic binding protein-like II"/>
    <property type="match status" value="1"/>
</dbReference>
<name>A0A557RHN9_9GAMM</name>
<dbReference type="SUPFAM" id="SSF55874">
    <property type="entry name" value="ATPase domain of HSP90 chaperone/DNA topoisomerase II/histidine kinase"/>
    <property type="match status" value="1"/>
</dbReference>
<dbReference type="InterPro" id="IPR036890">
    <property type="entry name" value="HATPase_C_sf"/>
</dbReference>
<dbReference type="Pfam" id="PF02518">
    <property type="entry name" value="HATPase_c"/>
    <property type="match status" value="1"/>
</dbReference>
<evidence type="ECO:0000256" key="2">
    <source>
        <dbReference type="ARBA" id="ARBA00012438"/>
    </source>
</evidence>
<dbReference type="InterPro" id="IPR003594">
    <property type="entry name" value="HATPase_dom"/>
</dbReference>
<dbReference type="PANTHER" id="PTHR43065:SF10">
    <property type="entry name" value="PEROXIDE STRESS-ACTIVATED HISTIDINE KINASE MAK3"/>
    <property type="match status" value="1"/>
</dbReference>
<dbReference type="InterPro" id="IPR036097">
    <property type="entry name" value="HisK_dim/P_sf"/>
</dbReference>
<dbReference type="PANTHER" id="PTHR43065">
    <property type="entry name" value="SENSOR HISTIDINE KINASE"/>
    <property type="match status" value="1"/>
</dbReference>
<protein>
    <recommendedName>
        <fullName evidence="2">histidine kinase</fullName>
        <ecNumber evidence="2">2.7.13.3</ecNumber>
    </recommendedName>
</protein>
<dbReference type="GO" id="GO:0005524">
    <property type="term" value="F:ATP binding"/>
    <property type="evidence" value="ECO:0007669"/>
    <property type="project" value="UniProtKB-KW"/>
</dbReference>
<dbReference type="Gene3D" id="3.40.190.10">
    <property type="entry name" value="Periplasmic binding protein-like II"/>
    <property type="match status" value="1"/>
</dbReference>
<evidence type="ECO:0000256" key="8">
    <source>
        <dbReference type="ARBA" id="ARBA00023012"/>
    </source>
</evidence>
<keyword evidence="4" id="KW-0808">Transferase</keyword>
<evidence type="ECO:0000256" key="7">
    <source>
        <dbReference type="ARBA" id="ARBA00022840"/>
    </source>
</evidence>
<dbReference type="InterPro" id="IPR003661">
    <property type="entry name" value="HisK_dim/P_dom"/>
</dbReference>
<keyword evidence="7" id="KW-0067">ATP-binding</keyword>
<dbReference type="Gene3D" id="3.30.565.10">
    <property type="entry name" value="Histidine kinase-like ATPase, C-terminal domain"/>
    <property type="match status" value="1"/>
</dbReference>
<evidence type="ECO:0000256" key="9">
    <source>
        <dbReference type="SAM" id="MobiDB-lite"/>
    </source>
</evidence>
<dbReference type="InterPro" id="IPR004358">
    <property type="entry name" value="Sig_transdc_His_kin-like_C"/>
</dbReference>
<dbReference type="SUPFAM" id="SSF47384">
    <property type="entry name" value="Homodimeric domain of signal transducing histidine kinase"/>
    <property type="match status" value="1"/>
</dbReference>
<organism evidence="12 13">
    <name type="scientific">Spiribacter aquaticus</name>
    <dbReference type="NCBI Taxonomy" id="1935996"/>
    <lineage>
        <taxon>Bacteria</taxon>
        <taxon>Pseudomonadati</taxon>
        <taxon>Pseudomonadota</taxon>
        <taxon>Gammaproteobacteria</taxon>
        <taxon>Chromatiales</taxon>
        <taxon>Ectothiorhodospiraceae</taxon>
        <taxon>Spiribacter</taxon>
    </lineage>
</organism>
<dbReference type="AlphaFoldDB" id="A0A557RHN9"/>
<keyword evidence="10" id="KW-1133">Transmembrane helix</keyword>
<dbReference type="CDD" id="cd00082">
    <property type="entry name" value="HisKA"/>
    <property type="match status" value="1"/>
</dbReference>
<dbReference type="SMART" id="SM00387">
    <property type="entry name" value="HATPase_c"/>
    <property type="match status" value="1"/>
</dbReference>
<feature type="region of interest" description="Disordered" evidence="9">
    <location>
        <begin position="1"/>
        <end position="22"/>
    </location>
</feature>
<evidence type="ECO:0000256" key="6">
    <source>
        <dbReference type="ARBA" id="ARBA00022777"/>
    </source>
</evidence>
<evidence type="ECO:0000256" key="10">
    <source>
        <dbReference type="SAM" id="Phobius"/>
    </source>
</evidence>
<keyword evidence="10" id="KW-0812">Transmembrane</keyword>
<dbReference type="Proteomes" id="UP000316688">
    <property type="component" value="Unassembled WGS sequence"/>
</dbReference>
<dbReference type="InterPro" id="IPR005467">
    <property type="entry name" value="His_kinase_dom"/>
</dbReference>
<keyword evidence="6" id="KW-0418">Kinase</keyword>
<keyword evidence="8" id="KW-0902">Two-component regulatory system</keyword>
<keyword evidence="5" id="KW-0547">Nucleotide-binding</keyword>
<comment type="caution">
    <text evidence="12">The sequence shown here is derived from an EMBL/GenBank/DDBJ whole genome shotgun (WGS) entry which is preliminary data.</text>
</comment>
<dbReference type="SMART" id="SM00388">
    <property type="entry name" value="HisKA"/>
    <property type="match status" value="1"/>
</dbReference>
<dbReference type="PROSITE" id="PS50109">
    <property type="entry name" value="HIS_KIN"/>
    <property type="match status" value="1"/>
</dbReference>
<evidence type="ECO:0000256" key="1">
    <source>
        <dbReference type="ARBA" id="ARBA00000085"/>
    </source>
</evidence>